<keyword evidence="5" id="KW-0804">Transcription</keyword>
<dbReference type="InterPro" id="IPR019473">
    <property type="entry name" value="TFIID_su8_C"/>
</dbReference>
<dbReference type="PANTHER" id="PTHR46469:SF1">
    <property type="entry name" value="TRANSCRIPTION INITIATION FACTOR TFIID SUBUNIT 8"/>
    <property type="match status" value="1"/>
</dbReference>
<dbReference type="EMBL" id="JRES01001471">
    <property type="protein sequence ID" value="KNC22634.1"/>
    <property type="molecule type" value="Genomic_DNA"/>
</dbReference>
<accession>A0A0L0BTS5</accession>
<protein>
    <recommendedName>
        <fullName evidence="3">Transcription initiation factor TFIID subunit 8</fullName>
    </recommendedName>
</protein>
<evidence type="ECO:0000313" key="8">
    <source>
        <dbReference type="EMBL" id="KNC22634.1"/>
    </source>
</evidence>
<dbReference type="PANTHER" id="PTHR46469">
    <property type="entry name" value="TRANSCRIPTION INITIATION FACTOR TFIID SUBUNIT 8"/>
    <property type="match status" value="1"/>
</dbReference>
<evidence type="ECO:0000256" key="6">
    <source>
        <dbReference type="ARBA" id="ARBA00023242"/>
    </source>
</evidence>
<keyword evidence="4" id="KW-0805">Transcription regulation</keyword>
<name>A0A0L0BTS5_LUCCU</name>
<comment type="similarity">
    <text evidence="2">Belongs to the TAF8 family.</text>
</comment>
<evidence type="ECO:0000259" key="7">
    <source>
        <dbReference type="Pfam" id="PF10406"/>
    </source>
</evidence>
<dbReference type="GO" id="GO:0006367">
    <property type="term" value="P:transcription initiation at RNA polymerase II promoter"/>
    <property type="evidence" value="ECO:0007669"/>
    <property type="project" value="TreeGrafter"/>
</dbReference>
<dbReference type="Pfam" id="PF10406">
    <property type="entry name" value="TAF8_C"/>
    <property type="match status" value="1"/>
</dbReference>
<dbReference type="Proteomes" id="UP000037069">
    <property type="component" value="Unassembled WGS sequence"/>
</dbReference>
<gene>
    <name evidence="8" type="ORF">FF38_11315</name>
</gene>
<evidence type="ECO:0000256" key="1">
    <source>
        <dbReference type="ARBA" id="ARBA00004123"/>
    </source>
</evidence>
<proteinExistence type="inferred from homology"/>
<evidence type="ECO:0000256" key="3">
    <source>
        <dbReference type="ARBA" id="ARBA00017307"/>
    </source>
</evidence>
<reference evidence="8 9" key="1">
    <citation type="journal article" date="2015" name="Nat. Commun.">
        <title>Lucilia cuprina genome unlocks parasitic fly biology to underpin future interventions.</title>
        <authorList>
            <person name="Anstead C.A."/>
            <person name="Korhonen P.K."/>
            <person name="Young N.D."/>
            <person name="Hall R.S."/>
            <person name="Jex A.R."/>
            <person name="Murali S.C."/>
            <person name="Hughes D.S."/>
            <person name="Lee S.F."/>
            <person name="Perry T."/>
            <person name="Stroehlein A.J."/>
            <person name="Ansell B.R."/>
            <person name="Breugelmans B."/>
            <person name="Hofmann A."/>
            <person name="Qu J."/>
            <person name="Dugan S."/>
            <person name="Lee S.L."/>
            <person name="Chao H."/>
            <person name="Dinh H."/>
            <person name="Han Y."/>
            <person name="Doddapaneni H.V."/>
            <person name="Worley K.C."/>
            <person name="Muzny D.M."/>
            <person name="Ioannidis P."/>
            <person name="Waterhouse R.M."/>
            <person name="Zdobnov E.M."/>
            <person name="James P.J."/>
            <person name="Bagnall N.H."/>
            <person name="Kotze A.C."/>
            <person name="Gibbs R.A."/>
            <person name="Richards S."/>
            <person name="Batterham P."/>
            <person name="Gasser R.B."/>
        </authorList>
    </citation>
    <scope>NUCLEOTIDE SEQUENCE [LARGE SCALE GENOMIC DNA]</scope>
    <source>
        <strain evidence="8 9">LS</strain>
        <tissue evidence="8">Full body</tissue>
    </source>
</reference>
<dbReference type="InterPro" id="IPR037818">
    <property type="entry name" value="TAF8"/>
</dbReference>
<keyword evidence="9" id="KW-1185">Reference proteome</keyword>
<dbReference type="STRING" id="7375.A0A0L0BTS5"/>
<comment type="caution">
    <text evidence="8">The sequence shown here is derived from an EMBL/GenBank/DDBJ whole genome shotgun (WGS) entry which is preliminary data.</text>
</comment>
<dbReference type="AlphaFoldDB" id="A0A0L0BTS5"/>
<keyword evidence="6" id="KW-0539">Nucleus</keyword>
<comment type="subcellular location">
    <subcellularLocation>
        <location evidence="1">Nucleus</location>
    </subcellularLocation>
</comment>
<evidence type="ECO:0000256" key="5">
    <source>
        <dbReference type="ARBA" id="ARBA00023163"/>
    </source>
</evidence>
<sequence>MNDNDIKSYIDSRCTGWLKVELQMKKNQDSNKSTFFERLQYLLGKNAVLCKSETPATINPPHPQVATASSPRLLHDNVLLVILTLALMESEYLSGLFRRCCLALVGSHTGDDCKYEKAALEQIVIMAENYITSLLSQLQRITSIQRRQSPSTEDLAILFYLNDINILDLINEAQDLPRLEATVPVNALNALQFDPDIQEIPANEKVFFESSNSLAPTIRHKPSGFESWMPNLPPDHTYLQTPSYSSEIRNLWQVRQKLVHE</sequence>
<feature type="domain" description="Transcription factor TFIID subunit 8 C-terminal" evidence="7">
    <location>
        <begin position="227"/>
        <end position="261"/>
    </location>
</feature>
<dbReference type="CDD" id="cd08049">
    <property type="entry name" value="TAF8"/>
    <property type="match status" value="1"/>
</dbReference>
<evidence type="ECO:0000256" key="2">
    <source>
        <dbReference type="ARBA" id="ARBA00008767"/>
    </source>
</evidence>
<evidence type="ECO:0000256" key="4">
    <source>
        <dbReference type="ARBA" id="ARBA00023015"/>
    </source>
</evidence>
<dbReference type="GO" id="GO:0005669">
    <property type="term" value="C:transcription factor TFIID complex"/>
    <property type="evidence" value="ECO:0007669"/>
    <property type="project" value="InterPro"/>
</dbReference>
<feature type="non-terminal residue" evidence="8">
    <location>
        <position position="261"/>
    </location>
</feature>
<organism evidence="8 9">
    <name type="scientific">Lucilia cuprina</name>
    <name type="common">Green bottle fly</name>
    <name type="synonym">Australian sheep blowfly</name>
    <dbReference type="NCBI Taxonomy" id="7375"/>
    <lineage>
        <taxon>Eukaryota</taxon>
        <taxon>Metazoa</taxon>
        <taxon>Ecdysozoa</taxon>
        <taxon>Arthropoda</taxon>
        <taxon>Hexapoda</taxon>
        <taxon>Insecta</taxon>
        <taxon>Pterygota</taxon>
        <taxon>Neoptera</taxon>
        <taxon>Endopterygota</taxon>
        <taxon>Diptera</taxon>
        <taxon>Brachycera</taxon>
        <taxon>Muscomorpha</taxon>
        <taxon>Oestroidea</taxon>
        <taxon>Calliphoridae</taxon>
        <taxon>Luciliinae</taxon>
        <taxon>Lucilia</taxon>
    </lineage>
</organism>
<evidence type="ECO:0000313" key="9">
    <source>
        <dbReference type="Proteomes" id="UP000037069"/>
    </source>
</evidence>